<evidence type="ECO:0000313" key="2">
    <source>
        <dbReference type="Proteomes" id="UP000299102"/>
    </source>
</evidence>
<dbReference type="Proteomes" id="UP000299102">
    <property type="component" value="Unassembled WGS sequence"/>
</dbReference>
<sequence>MISIDKHRKYDSDVHPKVNELAGPPWQLPTFPRLLVGPPRPPLMSRIAYMFCMASSSFDDNQAKQVKIPAA</sequence>
<evidence type="ECO:0000313" key="1">
    <source>
        <dbReference type="EMBL" id="GBP63488.1"/>
    </source>
</evidence>
<protein>
    <submittedName>
        <fullName evidence="1">Uncharacterized protein</fullName>
    </submittedName>
</protein>
<gene>
    <name evidence="1" type="ORF">EVAR_49541_1</name>
</gene>
<accession>A0A4C1XJ86</accession>
<comment type="caution">
    <text evidence="1">The sequence shown here is derived from an EMBL/GenBank/DDBJ whole genome shotgun (WGS) entry which is preliminary data.</text>
</comment>
<proteinExistence type="predicted"/>
<dbReference type="EMBL" id="BGZK01000870">
    <property type="protein sequence ID" value="GBP63488.1"/>
    <property type="molecule type" value="Genomic_DNA"/>
</dbReference>
<dbReference type="AlphaFoldDB" id="A0A4C1XJ86"/>
<reference evidence="1 2" key="1">
    <citation type="journal article" date="2019" name="Commun. Biol.">
        <title>The bagworm genome reveals a unique fibroin gene that provides high tensile strength.</title>
        <authorList>
            <person name="Kono N."/>
            <person name="Nakamura H."/>
            <person name="Ohtoshi R."/>
            <person name="Tomita M."/>
            <person name="Numata K."/>
            <person name="Arakawa K."/>
        </authorList>
    </citation>
    <scope>NUCLEOTIDE SEQUENCE [LARGE SCALE GENOMIC DNA]</scope>
</reference>
<keyword evidence="2" id="KW-1185">Reference proteome</keyword>
<organism evidence="1 2">
    <name type="scientific">Eumeta variegata</name>
    <name type="common">Bagworm moth</name>
    <name type="synonym">Eumeta japonica</name>
    <dbReference type="NCBI Taxonomy" id="151549"/>
    <lineage>
        <taxon>Eukaryota</taxon>
        <taxon>Metazoa</taxon>
        <taxon>Ecdysozoa</taxon>
        <taxon>Arthropoda</taxon>
        <taxon>Hexapoda</taxon>
        <taxon>Insecta</taxon>
        <taxon>Pterygota</taxon>
        <taxon>Neoptera</taxon>
        <taxon>Endopterygota</taxon>
        <taxon>Lepidoptera</taxon>
        <taxon>Glossata</taxon>
        <taxon>Ditrysia</taxon>
        <taxon>Tineoidea</taxon>
        <taxon>Psychidae</taxon>
        <taxon>Oiketicinae</taxon>
        <taxon>Eumeta</taxon>
    </lineage>
</organism>
<name>A0A4C1XJ86_EUMVA</name>